<dbReference type="OrthoDB" id="428655at2759"/>
<dbReference type="InterPro" id="IPR008978">
    <property type="entry name" value="HSP20-like_chaperone"/>
</dbReference>
<dbReference type="GO" id="GO:0005634">
    <property type="term" value="C:nucleus"/>
    <property type="evidence" value="ECO:0007669"/>
    <property type="project" value="UniProtKB-SubCell"/>
</dbReference>
<dbReference type="STRING" id="105785.A0A2J7Q796"/>
<name>A0A2J7Q796_9NEOP</name>
<evidence type="ECO:0000313" key="7">
    <source>
        <dbReference type="EMBL" id="PNF24454.1"/>
    </source>
</evidence>
<dbReference type="PANTHER" id="PTHR21664">
    <property type="entry name" value="CHRONIC MYELOGENOUS LEUKEMIA TUMOR ANTIGEN 66"/>
    <property type="match status" value="1"/>
</dbReference>
<keyword evidence="5" id="KW-0539">Nucleus</keyword>
<dbReference type="EMBL" id="NEVH01017447">
    <property type="protein sequence ID" value="PNF24452.1"/>
    <property type="molecule type" value="Genomic_DNA"/>
</dbReference>
<dbReference type="PANTHER" id="PTHR21664:SF1">
    <property type="entry name" value="NUDC DOMAIN-CONTAINING PROTEIN 1"/>
    <property type="match status" value="1"/>
</dbReference>
<reference evidence="7 8" key="1">
    <citation type="submission" date="2017-12" db="EMBL/GenBank/DDBJ databases">
        <title>Hemimetabolous genomes reveal molecular basis of termite eusociality.</title>
        <authorList>
            <person name="Harrison M.C."/>
            <person name="Jongepier E."/>
            <person name="Robertson H.M."/>
            <person name="Arning N."/>
            <person name="Bitard-Feildel T."/>
            <person name="Chao H."/>
            <person name="Childers C.P."/>
            <person name="Dinh H."/>
            <person name="Doddapaneni H."/>
            <person name="Dugan S."/>
            <person name="Gowin J."/>
            <person name="Greiner C."/>
            <person name="Han Y."/>
            <person name="Hu H."/>
            <person name="Hughes D.S.T."/>
            <person name="Huylmans A.-K."/>
            <person name="Kemena C."/>
            <person name="Kremer L.P.M."/>
            <person name="Lee S.L."/>
            <person name="Lopez-Ezquerra A."/>
            <person name="Mallet L."/>
            <person name="Monroy-Kuhn J.M."/>
            <person name="Moser A."/>
            <person name="Murali S.C."/>
            <person name="Muzny D.M."/>
            <person name="Otani S."/>
            <person name="Piulachs M.-D."/>
            <person name="Poelchau M."/>
            <person name="Qu J."/>
            <person name="Schaub F."/>
            <person name="Wada-Katsumata A."/>
            <person name="Worley K.C."/>
            <person name="Xie Q."/>
            <person name="Ylla G."/>
            <person name="Poulsen M."/>
            <person name="Gibbs R.A."/>
            <person name="Schal C."/>
            <person name="Richards S."/>
            <person name="Belles X."/>
            <person name="Korb J."/>
            <person name="Bornberg-Bauer E."/>
        </authorList>
    </citation>
    <scope>NUCLEOTIDE SEQUENCE [LARGE SCALE GENOMIC DNA]</scope>
    <source>
        <tissue evidence="7">Whole body</tissue>
    </source>
</reference>
<organism evidence="7 8">
    <name type="scientific">Cryptotermes secundus</name>
    <dbReference type="NCBI Taxonomy" id="105785"/>
    <lineage>
        <taxon>Eukaryota</taxon>
        <taxon>Metazoa</taxon>
        <taxon>Ecdysozoa</taxon>
        <taxon>Arthropoda</taxon>
        <taxon>Hexapoda</taxon>
        <taxon>Insecta</taxon>
        <taxon>Pterygota</taxon>
        <taxon>Neoptera</taxon>
        <taxon>Polyneoptera</taxon>
        <taxon>Dictyoptera</taxon>
        <taxon>Blattodea</taxon>
        <taxon>Blattoidea</taxon>
        <taxon>Termitoidae</taxon>
        <taxon>Kalotermitidae</taxon>
        <taxon>Cryptotermitinae</taxon>
        <taxon>Cryptotermes</taxon>
    </lineage>
</organism>
<comment type="subcellular location">
    <subcellularLocation>
        <location evidence="2">Cytoplasm</location>
    </subcellularLocation>
    <subcellularLocation>
        <location evidence="1">Nucleus</location>
    </subcellularLocation>
</comment>
<evidence type="ECO:0000256" key="1">
    <source>
        <dbReference type="ARBA" id="ARBA00004123"/>
    </source>
</evidence>
<gene>
    <name evidence="7" type="primary">Nudcd1_2</name>
    <name evidence="7" type="ORF">B7P43_G09664</name>
</gene>
<accession>A0A2J7Q796</accession>
<dbReference type="GO" id="GO:0005737">
    <property type="term" value="C:cytoplasm"/>
    <property type="evidence" value="ECO:0007669"/>
    <property type="project" value="UniProtKB-SubCell"/>
</dbReference>
<evidence type="ECO:0000259" key="6">
    <source>
        <dbReference type="PROSITE" id="PS51203"/>
    </source>
</evidence>
<dbReference type="FunCoup" id="A0A2J7Q796">
    <property type="interactions" value="1605"/>
</dbReference>
<protein>
    <recommendedName>
        <fullName evidence="3">NudC domain-containing protein 1</fullName>
    </recommendedName>
</protein>
<dbReference type="EMBL" id="NEVH01017447">
    <property type="protein sequence ID" value="PNF24454.1"/>
    <property type="molecule type" value="Genomic_DNA"/>
</dbReference>
<feature type="domain" description="CS" evidence="6">
    <location>
        <begin position="276"/>
        <end position="363"/>
    </location>
</feature>
<evidence type="ECO:0000256" key="4">
    <source>
        <dbReference type="ARBA" id="ARBA00022490"/>
    </source>
</evidence>
<keyword evidence="4" id="KW-0963">Cytoplasm</keyword>
<comment type="caution">
    <text evidence="7">The sequence shown here is derived from an EMBL/GenBank/DDBJ whole genome shotgun (WGS) entry which is preliminary data.</text>
</comment>
<dbReference type="Pfam" id="PF04969">
    <property type="entry name" value="CS"/>
    <property type="match status" value="1"/>
</dbReference>
<dbReference type="SUPFAM" id="SSF49764">
    <property type="entry name" value="HSP20-like chaperones"/>
    <property type="match status" value="1"/>
</dbReference>
<dbReference type="EMBL" id="NEVH01017447">
    <property type="protein sequence ID" value="PNF24453.1"/>
    <property type="molecule type" value="Genomic_DNA"/>
</dbReference>
<dbReference type="Proteomes" id="UP000235965">
    <property type="component" value="Unassembled WGS sequence"/>
</dbReference>
<dbReference type="InterPro" id="IPR007052">
    <property type="entry name" value="CS_dom"/>
</dbReference>
<evidence type="ECO:0000313" key="8">
    <source>
        <dbReference type="Proteomes" id="UP000235965"/>
    </source>
</evidence>
<evidence type="ECO:0000256" key="5">
    <source>
        <dbReference type="ARBA" id="ARBA00023242"/>
    </source>
</evidence>
<dbReference type="PROSITE" id="PS51203">
    <property type="entry name" value="CS"/>
    <property type="match status" value="1"/>
</dbReference>
<evidence type="ECO:0000256" key="2">
    <source>
        <dbReference type="ARBA" id="ARBA00004496"/>
    </source>
</evidence>
<dbReference type="InterPro" id="IPR037895">
    <property type="entry name" value="NUDCD1"/>
</dbReference>
<keyword evidence="8" id="KW-1185">Reference proteome</keyword>
<sequence length="592" mass="67591">MCSLTELRPNRDLLDTNFSGYKLSLDPVPIYRHKLHNEVDHVLPSEDQYSFLHVKVFGLHNHLYGDPWAREDVYYIDKRWKVHKSVRNANTDQLDGTLEVWEMPSNHVRKSGHYNTSLSFPSSELAVLTDGAGTLHVVSTGIRVETPMWKVLFSDEVCGKEKPFTIVDSRVIESSNKREIHVLLLWIDEVKKLLDEWDSSITFVTRLAWITLSEGENQVWSMRCMRQLSGVGGMEYAALEPSCNSLYIASGKPFQFDSDSENAVQKNMPEKSVMKEIQVQYMWHQTTEDITVWVQVPEQSTESDLNVSVDTSHVKIKFKDSLLLEGSTWHCLEPQLTTWMLNKQKLEVTLVKREQGLMWQNLLKEETQGEEILDPTLVEEMHLKLAHLCSDKEVTDSGGNCVPAFNSEQLEECDALPLETLLLVRLDSHTHDVSHKINLGGHQWLFSDPMKTDAVPVMCLRHDVDGCVWQLESPQENGQWPCTHIGTFPAFGYVQASKQQKKFCTCAPDMSYVAVCEGSRHIYIYRQPVAIATELRNRRTGQHMTRVAKQQLVNLDSVSEVLGVHASCHMLYVLTVDTLYALRVSYNPSPES</sequence>
<evidence type="ECO:0000256" key="3">
    <source>
        <dbReference type="ARBA" id="ARBA00018915"/>
    </source>
</evidence>
<dbReference type="InParanoid" id="A0A2J7Q796"/>
<dbReference type="Gene3D" id="2.60.40.790">
    <property type="match status" value="1"/>
</dbReference>
<dbReference type="AlphaFoldDB" id="A0A2J7Q796"/>
<proteinExistence type="predicted"/>